<dbReference type="EMBL" id="KI292733">
    <property type="protein sequence ID" value="ESA05660.1"/>
    <property type="molecule type" value="Genomic_DNA"/>
</dbReference>
<name>U9TC12_RHIID</name>
<organism evidence="1">
    <name type="scientific">Rhizophagus irregularis (strain DAOM 181602 / DAOM 197198 / MUCL 43194)</name>
    <name type="common">Arbuscular mycorrhizal fungus</name>
    <name type="synonym">Glomus intraradices</name>
    <dbReference type="NCBI Taxonomy" id="747089"/>
    <lineage>
        <taxon>Eukaryota</taxon>
        <taxon>Fungi</taxon>
        <taxon>Fungi incertae sedis</taxon>
        <taxon>Mucoromycota</taxon>
        <taxon>Glomeromycotina</taxon>
        <taxon>Glomeromycetes</taxon>
        <taxon>Glomerales</taxon>
        <taxon>Glomeraceae</taxon>
        <taxon>Rhizophagus</taxon>
    </lineage>
</organism>
<dbReference type="HOGENOM" id="CLU_3051556_0_0_1"/>
<reference evidence="1" key="1">
    <citation type="submission" date="2013-07" db="EMBL/GenBank/DDBJ databases">
        <title>The genome of an arbuscular mycorrhizal fungus provides insights into the evolution of the oldest plant symbiosis.</title>
        <authorList>
            <consortium name="DOE Joint Genome Institute"/>
            <person name="Tisserant E."/>
            <person name="Malbreil M."/>
            <person name="Kuo A."/>
            <person name="Kohler A."/>
            <person name="Symeonidi A."/>
            <person name="Balestrini R."/>
            <person name="Charron P."/>
            <person name="Duensing N."/>
            <person name="Frei-dit-Frey N."/>
            <person name="Gianinazzi-Pearson V."/>
            <person name="Gilbert B."/>
            <person name="Handa Y."/>
            <person name="Hijri M."/>
            <person name="Kaul R."/>
            <person name="Kawaguchi M."/>
            <person name="Krajinski F."/>
            <person name="Lammers P."/>
            <person name="Lapierre D."/>
            <person name="Masclaux F.G."/>
            <person name="Murat C."/>
            <person name="Morin E."/>
            <person name="Ndikumana S."/>
            <person name="Pagni M."/>
            <person name="Petitpierre D."/>
            <person name="Requena N."/>
            <person name="Rosikiewicz P."/>
            <person name="Riley R."/>
            <person name="Saito K."/>
            <person name="San Clemente H."/>
            <person name="Shapiro H."/>
            <person name="van Tuinen D."/>
            <person name="Becard G."/>
            <person name="Bonfante P."/>
            <person name="Paszkowski U."/>
            <person name="Shachar-Hill Y."/>
            <person name="Young J.P."/>
            <person name="Sanders I.R."/>
            <person name="Henrissat B."/>
            <person name="Rensing S.A."/>
            <person name="Grigoriev I.V."/>
            <person name="Corradi N."/>
            <person name="Roux C."/>
            <person name="Martin F."/>
        </authorList>
    </citation>
    <scope>NUCLEOTIDE SEQUENCE</scope>
    <source>
        <strain evidence="1">DAOM 197198</strain>
    </source>
</reference>
<gene>
    <name evidence="1" type="ORF">GLOINDRAFT_335923</name>
</gene>
<proteinExistence type="predicted"/>
<protein>
    <submittedName>
        <fullName evidence="1">Uncharacterized protein</fullName>
    </submittedName>
</protein>
<evidence type="ECO:0000313" key="1">
    <source>
        <dbReference type="EMBL" id="ESA05660.1"/>
    </source>
</evidence>
<sequence>MLNPAQLIENMLRISCIIQQLEPRRPVVIAQIYDDLSEGKALLGCILYKNNFEN</sequence>
<dbReference type="AlphaFoldDB" id="U9TC12"/>
<accession>U9TC12</accession>